<evidence type="ECO:0000259" key="1">
    <source>
        <dbReference type="PROSITE" id="PS50075"/>
    </source>
</evidence>
<keyword evidence="3" id="KW-1185">Reference proteome</keyword>
<evidence type="ECO:0000313" key="2">
    <source>
        <dbReference type="EMBL" id="SDT80769.1"/>
    </source>
</evidence>
<dbReference type="STRING" id="113562.SAMN04489716_9348"/>
<evidence type="ECO:0000313" key="3">
    <source>
        <dbReference type="Proteomes" id="UP000198688"/>
    </source>
</evidence>
<dbReference type="Proteomes" id="UP000198688">
    <property type="component" value="Chromosome I"/>
</dbReference>
<dbReference type="InterPro" id="IPR009081">
    <property type="entry name" value="PP-bd_ACP"/>
</dbReference>
<name>A0A1H2DDW6_9ACTN</name>
<proteinExistence type="predicted"/>
<reference evidence="2 3" key="1">
    <citation type="submission" date="2016-10" db="EMBL/GenBank/DDBJ databases">
        <authorList>
            <person name="de Groot N.N."/>
        </authorList>
    </citation>
    <scope>NUCLEOTIDE SEQUENCE [LARGE SCALE GENOMIC DNA]</scope>
    <source>
        <strain evidence="2 3">DSM 43941</strain>
    </source>
</reference>
<dbReference type="SUPFAM" id="SSF47336">
    <property type="entry name" value="ACP-like"/>
    <property type="match status" value="1"/>
</dbReference>
<dbReference type="RefSeq" id="WP_092555924.1">
    <property type="nucleotide sequence ID" value="NZ_BOMJ01000104.1"/>
</dbReference>
<protein>
    <submittedName>
        <fullName evidence="2">Phosphopantetheine attachment site</fullName>
    </submittedName>
</protein>
<dbReference type="PROSITE" id="PS50075">
    <property type="entry name" value="CARRIER"/>
    <property type="match status" value="1"/>
</dbReference>
<dbReference type="Gene3D" id="1.10.1200.10">
    <property type="entry name" value="ACP-like"/>
    <property type="match status" value="1"/>
</dbReference>
<dbReference type="AlphaFoldDB" id="A0A1H2DDW6"/>
<sequence length="94" mass="10201">MDRDEVLGTIHETAAEFAASNGREPAADVPLEERDNVLLAYGFSSLDALEYLLILEEKLGVTLEDENLTEDVLSSASALSAYVVELRKQEASTA</sequence>
<feature type="domain" description="Carrier" evidence="1">
    <location>
        <begin position="4"/>
        <end position="87"/>
    </location>
</feature>
<organism evidence="2 3">
    <name type="scientific">Actinoplanes derwentensis</name>
    <dbReference type="NCBI Taxonomy" id="113562"/>
    <lineage>
        <taxon>Bacteria</taxon>
        <taxon>Bacillati</taxon>
        <taxon>Actinomycetota</taxon>
        <taxon>Actinomycetes</taxon>
        <taxon>Micromonosporales</taxon>
        <taxon>Micromonosporaceae</taxon>
        <taxon>Actinoplanes</taxon>
    </lineage>
</organism>
<dbReference type="EMBL" id="LT629758">
    <property type="protein sequence ID" value="SDT80769.1"/>
    <property type="molecule type" value="Genomic_DNA"/>
</dbReference>
<dbReference type="Pfam" id="PF00550">
    <property type="entry name" value="PP-binding"/>
    <property type="match status" value="1"/>
</dbReference>
<dbReference type="OrthoDB" id="4242045at2"/>
<dbReference type="InterPro" id="IPR036736">
    <property type="entry name" value="ACP-like_sf"/>
</dbReference>
<gene>
    <name evidence="2" type="ORF">SAMN04489716_9348</name>
</gene>
<accession>A0A1H2DDW6</accession>